<comment type="caution">
    <text evidence="1">The sequence shown here is derived from an EMBL/GenBank/DDBJ whole genome shotgun (WGS) entry which is preliminary data.</text>
</comment>
<sequence length="149" mass="16966">MKRANQRPDFVFVSSTGSVPGLYITLNTAITQLRLSISSYLTSLCLAALSKPFSPQAFKDFPPQVPRFHRGIARDVPHGYRFRPPTFSSRRHIVPPRRRILSHYFLVFHPLYPWLKVGPVLVICAGMYLVEYPPINSLEIESQIAKSVI</sequence>
<dbReference type="EMBL" id="JADNRY010000010">
    <property type="protein sequence ID" value="KAF9075079.1"/>
    <property type="molecule type" value="Genomic_DNA"/>
</dbReference>
<organism evidence="1 2">
    <name type="scientific">Rhodocollybia butyracea</name>
    <dbReference type="NCBI Taxonomy" id="206335"/>
    <lineage>
        <taxon>Eukaryota</taxon>
        <taxon>Fungi</taxon>
        <taxon>Dikarya</taxon>
        <taxon>Basidiomycota</taxon>
        <taxon>Agaricomycotina</taxon>
        <taxon>Agaricomycetes</taxon>
        <taxon>Agaricomycetidae</taxon>
        <taxon>Agaricales</taxon>
        <taxon>Marasmiineae</taxon>
        <taxon>Omphalotaceae</taxon>
        <taxon>Rhodocollybia</taxon>
    </lineage>
</organism>
<evidence type="ECO:0000313" key="2">
    <source>
        <dbReference type="Proteomes" id="UP000772434"/>
    </source>
</evidence>
<gene>
    <name evidence="1" type="ORF">BDP27DRAFT_32822</name>
</gene>
<evidence type="ECO:0000313" key="1">
    <source>
        <dbReference type="EMBL" id="KAF9075079.1"/>
    </source>
</evidence>
<keyword evidence="2" id="KW-1185">Reference proteome</keyword>
<dbReference type="Proteomes" id="UP000772434">
    <property type="component" value="Unassembled WGS sequence"/>
</dbReference>
<reference evidence="1" key="1">
    <citation type="submission" date="2020-11" db="EMBL/GenBank/DDBJ databases">
        <authorList>
            <consortium name="DOE Joint Genome Institute"/>
            <person name="Ahrendt S."/>
            <person name="Riley R."/>
            <person name="Andreopoulos W."/>
            <person name="Labutti K."/>
            <person name="Pangilinan J."/>
            <person name="Ruiz-Duenas F.J."/>
            <person name="Barrasa J.M."/>
            <person name="Sanchez-Garcia M."/>
            <person name="Camarero S."/>
            <person name="Miyauchi S."/>
            <person name="Serrano A."/>
            <person name="Linde D."/>
            <person name="Babiker R."/>
            <person name="Drula E."/>
            <person name="Ayuso-Fernandez I."/>
            <person name="Pacheco R."/>
            <person name="Padilla G."/>
            <person name="Ferreira P."/>
            <person name="Barriuso J."/>
            <person name="Kellner H."/>
            <person name="Castanera R."/>
            <person name="Alfaro M."/>
            <person name="Ramirez L."/>
            <person name="Pisabarro A.G."/>
            <person name="Kuo A."/>
            <person name="Tritt A."/>
            <person name="Lipzen A."/>
            <person name="He G."/>
            <person name="Yan M."/>
            <person name="Ng V."/>
            <person name="Cullen D."/>
            <person name="Martin F."/>
            <person name="Rosso M.-N."/>
            <person name="Henrissat B."/>
            <person name="Hibbett D."/>
            <person name="Martinez A.T."/>
            <person name="Grigoriev I.V."/>
        </authorList>
    </citation>
    <scope>NUCLEOTIDE SEQUENCE</scope>
    <source>
        <strain evidence="1">AH 40177</strain>
    </source>
</reference>
<protein>
    <submittedName>
        <fullName evidence="1">Uncharacterized protein</fullName>
    </submittedName>
</protein>
<accession>A0A9P5UDE5</accession>
<proteinExistence type="predicted"/>
<dbReference type="AlphaFoldDB" id="A0A9P5UDE5"/>
<name>A0A9P5UDE5_9AGAR</name>